<organism evidence="1 2">
    <name type="scientific">Candidatus Bilamarchaeum dharawalense</name>
    <dbReference type="NCBI Taxonomy" id="2885759"/>
    <lineage>
        <taxon>Archaea</taxon>
        <taxon>Candidatus Micrarchaeota</taxon>
        <taxon>Candidatus Micrarchaeia</taxon>
        <taxon>Candidatus Anstonellales</taxon>
        <taxon>Candidatus Bilamarchaeaceae</taxon>
        <taxon>Candidatus Bilamarchaeum</taxon>
    </lineage>
</organism>
<proteinExistence type="predicted"/>
<reference evidence="1 2" key="1">
    <citation type="submission" date="2019-08" db="EMBL/GenBank/DDBJ databases">
        <authorList>
            <person name="Vazquez-Campos X."/>
        </authorList>
    </citation>
    <scope>NUCLEOTIDE SEQUENCE [LARGE SCALE GENOMIC DNA]</scope>
    <source>
        <strain evidence="1">LFW-283_2</strain>
    </source>
</reference>
<evidence type="ECO:0000313" key="2">
    <source>
        <dbReference type="Proteomes" id="UP000789941"/>
    </source>
</evidence>
<sequence>MTRLSAGVIIPIHKPGPTPVPKGTDLVGRLPLHECFNPKNIRSLQVSRALLGEGDYGYVQRGTMTSTHETSLPVAVKRFKAWVGMDHRKAAVYQTAITRLLKEGVDIPVGCMLRWDNPATGITEWVQVSEVFESGGQSNFYGDVKFLDAMVPPHLPAFVSNFAGIINAGYAPTIDCFHWLETGHGRIAKPLDLDWVIESGSGLTTYETQARSLGFTLHTAQSDAEKAGQMDRFVTFIQSLMPLIRSSSIQAMVAAFI</sequence>
<evidence type="ECO:0000313" key="1">
    <source>
        <dbReference type="EMBL" id="VVC04078.1"/>
    </source>
</evidence>
<dbReference type="Proteomes" id="UP000789941">
    <property type="component" value="Unassembled WGS sequence"/>
</dbReference>
<accession>A0A5E4LSF6</accession>
<dbReference type="AlphaFoldDB" id="A0A5E4LSF6"/>
<dbReference type="InterPro" id="IPR011009">
    <property type="entry name" value="Kinase-like_dom_sf"/>
</dbReference>
<name>A0A5E4LSF6_9ARCH</name>
<protein>
    <submittedName>
        <fullName evidence="1">Uncharacterized protein</fullName>
    </submittedName>
</protein>
<dbReference type="SUPFAM" id="SSF56112">
    <property type="entry name" value="Protein kinase-like (PK-like)"/>
    <property type="match status" value="1"/>
</dbReference>
<gene>
    <name evidence="1" type="ORF">LFW2832_00716</name>
</gene>
<comment type="caution">
    <text evidence="1">The sequence shown here is derived from an EMBL/GenBank/DDBJ whole genome shotgun (WGS) entry which is preliminary data.</text>
</comment>
<dbReference type="EMBL" id="CABMJJ010000009">
    <property type="protein sequence ID" value="VVC04078.1"/>
    <property type="molecule type" value="Genomic_DNA"/>
</dbReference>